<dbReference type="RefSeq" id="WP_150310520.1">
    <property type="nucleotide sequence ID" value="NZ_VMSO01000005.1"/>
</dbReference>
<sequence>MSEIYMLMTVAKRSVGRRLLACYEKIGLSSILCTLAQGTATSETLDYFGLEVTEKMVTLTVVSNETWKQVKRELEDRFQIDVPGTGIAFLMPLSSVGGRKVLHFLTDGQKIEKIEESVMKNTNYELIIVVANHGHSEEVMEAARAEGAGGGTVIHAKGTGLERAEKFLGVSIADEKELILIVTKTESKNAIMKSIMDHAGLASKARSVVFSLPVTDTAGLRLQEVQ</sequence>
<dbReference type="GO" id="GO:0030234">
    <property type="term" value="F:enzyme regulator activity"/>
    <property type="evidence" value="ECO:0007669"/>
    <property type="project" value="InterPro"/>
</dbReference>
<evidence type="ECO:0000313" key="2">
    <source>
        <dbReference type="Proteomes" id="UP000322025"/>
    </source>
</evidence>
<comment type="caution">
    <text evidence="1">The sequence shown here is derived from an EMBL/GenBank/DDBJ whole genome shotgun (WGS) entry which is preliminary data.</text>
</comment>
<reference evidence="1" key="1">
    <citation type="submission" date="2019-07" db="EMBL/GenBank/DDBJ databases">
        <authorList>
            <person name="Wongkuna S."/>
            <person name="Scaria J."/>
        </authorList>
    </citation>
    <scope>NUCLEOTIDE SEQUENCE [LARGE SCALE GENOMIC DNA]</scope>
    <source>
        <strain evidence="1">SW178</strain>
    </source>
</reference>
<dbReference type="InterPro" id="IPR011322">
    <property type="entry name" value="N-reg_PII-like_a/b"/>
</dbReference>
<proteinExistence type="predicted"/>
<evidence type="ECO:0000313" key="1">
    <source>
        <dbReference type="EMBL" id="KAA8501899.1"/>
    </source>
</evidence>
<name>A0A5M9I281_9FIRM</name>
<dbReference type="OrthoDB" id="9803021at2"/>
<dbReference type="SUPFAM" id="SSF54913">
    <property type="entry name" value="GlnB-like"/>
    <property type="match status" value="2"/>
</dbReference>
<gene>
    <name evidence="1" type="ORF">FNY66_05495</name>
</gene>
<accession>A0A5M9I281</accession>
<dbReference type="EMBL" id="VMSO01000005">
    <property type="protein sequence ID" value="KAA8501899.1"/>
    <property type="molecule type" value="Genomic_DNA"/>
</dbReference>
<organism evidence="1 2">
    <name type="scientific">Mediterraneibacter catenae</name>
    <dbReference type="NCBI Taxonomy" id="2594882"/>
    <lineage>
        <taxon>Bacteria</taxon>
        <taxon>Bacillati</taxon>
        <taxon>Bacillota</taxon>
        <taxon>Clostridia</taxon>
        <taxon>Lachnospirales</taxon>
        <taxon>Lachnospiraceae</taxon>
        <taxon>Mediterraneibacter</taxon>
    </lineage>
</organism>
<protein>
    <submittedName>
        <fullName evidence="1">P-II family nitrogen regulator</fullName>
    </submittedName>
</protein>
<dbReference type="GO" id="GO:0006808">
    <property type="term" value="P:regulation of nitrogen utilization"/>
    <property type="evidence" value="ECO:0007669"/>
    <property type="project" value="InterPro"/>
</dbReference>
<dbReference type="AlphaFoldDB" id="A0A5M9I281"/>
<dbReference type="InterPro" id="IPR015867">
    <property type="entry name" value="N-reg_PII/ATP_PRibTrfase_C"/>
</dbReference>
<keyword evidence="2" id="KW-1185">Reference proteome</keyword>
<dbReference type="PROSITE" id="PS51343">
    <property type="entry name" value="PII_GLNB_DOM"/>
    <property type="match status" value="1"/>
</dbReference>
<dbReference type="Proteomes" id="UP000322025">
    <property type="component" value="Unassembled WGS sequence"/>
</dbReference>
<dbReference type="Pfam" id="PF00543">
    <property type="entry name" value="P-II"/>
    <property type="match status" value="1"/>
</dbReference>
<dbReference type="Gene3D" id="3.30.70.120">
    <property type="match status" value="1"/>
</dbReference>
<dbReference type="SMART" id="SM00938">
    <property type="entry name" value="P-II"/>
    <property type="match status" value="1"/>
</dbReference>
<dbReference type="InterPro" id="IPR002187">
    <property type="entry name" value="N-reg_PII"/>
</dbReference>